<evidence type="ECO:0000256" key="1">
    <source>
        <dbReference type="SAM" id="SignalP"/>
    </source>
</evidence>
<evidence type="ECO:0000313" key="3">
    <source>
        <dbReference type="Proteomes" id="UP001433638"/>
    </source>
</evidence>
<keyword evidence="3" id="KW-1185">Reference proteome</keyword>
<proteinExistence type="predicted"/>
<dbReference type="RefSeq" id="WP_349589969.1">
    <property type="nucleotide sequence ID" value="NZ_JBEFLD010000009.1"/>
</dbReference>
<dbReference type="Proteomes" id="UP001433638">
    <property type="component" value="Unassembled WGS sequence"/>
</dbReference>
<dbReference type="EMBL" id="JBEFLD010000009">
    <property type="protein sequence ID" value="MEQ6292130.1"/>
    <property type="molecule type" value="Genomic_DNA"/>
</dbReference>
<sequence>MRTFTLRNFLTAAGLCMAVMMSGITPTYAIDTLGLFELEKNANAVDESTTGEDWSTVNAGTYSGPAIARTGLVPDPAPQSIFTTGGSKDVSDVSQWRFTDGSVPDKDNITNAYAAAYIDPAHNNHLIFYFGLDRSSNDGDAQLGFWFFKDKVAPKSGGTFNGVHQVGDLLILVNVTQGGAVGNIEVLKWVGTGGDIKGGTLQRLAGGPGTSVAQCGDSGLPSNHTYCASFNSSDQTAPWGYTPKSGSPGTFPPISFFEGGIDVTETLGTDVCFSAFMAETRSSQSETAQLKDFVLHSFQTCKISVSKSCSVTRLTTSQDNTSKFYLATYTATVKNEGSGSLPTGSVITIVDDVGTPGDTSDDQTKSQTLASPLAVNGTVSFTDTFFTDDNPPVNTVTAKTVFGSTTIVADPASVKCSPLQLNPKLVITKDCSTVLDVVNGQVVVKVNYSGYACVQGDVPLKVTITDAPKNGADSSSLPSQVLVQPTTDNCVSTGVVPYSGSYTPSQANGGITDPSTAQFSDTVTAIGTNPALQEDQKATITATCPLCN</sequence>
<evidence type="ECO:0000313" key="2">
    <source>
        <dbReference type="EMBL" id="MEQ6292130.1"/>
    </source>
</evidence>
<evidence type="ECO:0008006" key="4">
    <source>
        <dbReference type="Google" id="ProtNLM"/>
    </source>
</evidence>
<gene>
    <name evidence="2" type="ORF">ABNW52_16060</name>
</gene>
<protein>
    <recommendedName>
        <fullName evidence="4">DUF11 domain-containing protein</fullName>
    </recommendedName>
</protein>
<feature type="signal peptide" evidence="1">
    <location>
        <begin position="1"/>
        <end position="29"/>
    </location>
</feature>
<keyword evidence="1" id="KW-0732">Signal</keyword>
<accession>A0ABV1M9B9</accession>
<feature type="chain" id="PRO_5046082217" description="DUF11 domain-containing protein" evidence="1">
    <location>
        <begin position="30"/>
        <end position="548"/>
    </location>
</feature>
<organism evidence="2 3">
    <name type="scientific">Vogesella oryzagri</name>
    <dbReference type="NCBI Taxonomy" id="3160864"/>
    <lineage>
        <taxon>Bacteria</taxon>
        <taxon>Pseudomonadati</taxon>
        <taxon>Pseudomonadota</taxon>
        <taxon>Betaproteobacteria</taxon>
        <taxon>Neisseriales</taxon>
        <taxon>Chromobacteriaceae</taxon>
        <taxon>Vogesella</taxon>
    </lineage>
</organism>
<comment type="caution">
    <text evidence="2">The sequence shown here is derived from an EMBL/GenBank/DDBJ whole genome shotgun (WGS) entry which is preliminary data.</text>
</comment>
<name>A0ABV1M9B9_9NEIS</name>
<reference evidence="2" key="1">
    <citation type="submission" date="2024-06" db="EMBL/GenBank/DDBJ databases">
        <title>Genome sequence of Vogesella sp. MAHUQ-64.</title>
        <authorList>
            <person name="Huq M.A."/>
        </authorList>
    </citation>
    <scope>NUCLEOTIDE SEQUENCE</scope>
    <source>
        <strain evidence="2">MAHUQ-64</strain>
    </source>
</reference>